<dbReference type="SUPFAM" id="SSF52151">
    <property type="entry name" value="FabD/lysophospholipase-like"/>
    <property type="match status" value="1"/>
</dbReference>
<dbReference type="Pfam" id="PF00698">
    <property type="entry name" value="Acyl_transf_1"/>
    <property type="match status" value="1"/>
</dbReference>
<reference evidence="8 9" key="2">
    <citation type="submission" date="2014-10" db="EMBL/GenBank/DDBJ databases">
        <title>Comparative genomics of the Paenibacillus odorifer group.</title>
        <authorList>
            <person name="Tsai Y.-C."/>
            <person name="Martin N."/>
            <person name="Korlach J."/>
            <person name="Wiedmann M."/>
        </authorList>
    </citation>
    <scope>NUCLEOTIDE SEQUENCE [LARGE SCALE GENOMIC DNA]</scope>
    <source>
        <strain evidence="8 9">DSM 18334</strain>
    </source>
</reference>
<keyword evidence="5" id="KW-0808">Transferase</keyword>
<dbReference type="PANTHER" id="PTHR43775:SF37">
    <property type="entry name" value="SI:DKEY-61P9.11"/>
    <property type="match status" value="1"/>
</dbReference>
<dbReference type="RefSeq" id="WP_036655762.1">
    <property type="nucleotide sequence ID" value="NZ_JQCR01000003.1"/>
</dbReference>
<dbReference type="SMART" id="SM00827">
    <property type="entry name" value="PKS_AT"/>
    <property type="match status" value="1"/>
</dbReference>
<gene>
    <name evidence="8" type="ORF">PWYN_21365</name>
</gene>
<sequence length="993" mass="109986">MNLVEIRNWLVEQIAEATDVSKDIVQIDEPFLHLGLDSVKAVMVTGQIEEKLHVVCSPTMFYDYPTIEQLARYLHDGASSSERILPVQISHSEEAEDIAIVGLSCRFPGAESPEEFWNNLLEGKQSISEIPSSRWDLAEYYSDNLEDKGKMYTRWGGFLERIRQFDAGCFGISPLEAEVMDPQQRMLMEQSWLAFEDAGIRPSELENSDVGVFVGISTNDYSKLQHQPTRITAYHGTGNASSIAANRLSYFYNFTGPSIALDTACSSSLVALHQACRSLKEGESSMALVGGVNLILHPGLYVNFSKARMMSESGRCHTFDKRADGYVRGEGCGMVVLRKLSEAVAKGDRIYALIKGSAVNQDGRSNGLTAPRGTSQQKVVERAISQAGLGVNEIGYIETHGTGTKLGDPIEVNALKEVFAHKNIGNCHLGAVKTNIGHLEAAAGIAGLIKVCLMFRHQIIAPHPDLQTINEHISLEGTALTIPTKPIEWKDKTKNAGISSFGFGGTNAHVILQSYRMPKRLGARPYRYNGHLLTISAKSEASLREMQESYAQFLESNSTNLNLINLCYSAHCKRDLFPYRVTVAGRTSEELLTQLRAAEGKAISRIPGKIAFVYGGQGSQYPQMARELFQSSPVFQQALSSGLSALDQETSDEVLQILFGGDTTLNEKIHQTEYTQISLFLIQYALTRLWNSFGIFPDYVMGHSIGEYAAACQAGMIELEDAVKLVRIRGKLMGSTPVLGEMATVQSSEQNIRSLISEKGFSLSVAAVNAPNQTVISGTTEEIDSFGELLKAQSVPFKKLTVSNAFHSSLMDPILEEFQQTAKEVQYRSGHIPLISNLNGQPCHEISPEYLRDHLRGTVRFHDCICFFREEKVAVIEIGPGGLIKMARRHVKGDLVWGSSLDREGDDWGVIHQSLTMLADRGLAIDWNGYYTPLQPELAKLPSYVFNRREYWMEEDSNVVQSGEPVIHPDVLEIMNHHLETIHNQSTYKLKRG</sequence>
<dbReference type="CDD" id="cd00833">
    <property type="entry name" value="PKS"/>
    <property type="match status" value="1"/>
</dbReference>
<dbReference type="PROSITE" id="PS00606">
    <property type="entry name" value="KS3_1"/>
    <property type="match status" value="1"/>
</dbReference>
<dbReference type="GO" id="GO:0031177">
    <property type="term" value="F:phosphopantetheine binding"/>
    <property type="evidence" value="ECO:0007669"/>
    <property type="project" value="InterPro"/>
</dbReference>
<accession>A0A098M575</accession>
<feature type="domain" description="Carrier" evidence="6">
    <location>
        <begin position="1"/>
        <end position="78"/>
    </location>
</feature>
<evidence type="ECO:0000259" key="6">
    <source>
        <dbReference type="PROSITE" id="PS50075"/>
    </source>
</evidence>
<dbReference type="InterPro" id="IPR036736">
    <property type="entry name" value="ACP-like_sf"/>
</dbReference>
<dbReference type="GO" id="GO:0004315">
    <property type="term" value="F:3-oxoacyl-[acyl-carrier-protein] synthase activity"/>
    <property type="evidence" value="ECO:0007669"/>
    <property type="project" value="InterPro"/>
</dbReference>
<keyword evidence="3" id="KW-0596">Phosphopantetheine</keyword>
<dbReference type="Gene3D" id="3.40.366.10">
    <property type="entry name" value="Malonyl-Coenzyme A Acyl Carrier Protein, domain 2"/>
    <property type="match status" value="1"/>
</dbReference>
<dbReference type="Pfam" id="PF00109">
    <property type="entry name" value="ketoacyl-synt"/>
    <property type="match status" value="1"/>
</dbReference>
<dbReference type="SMART" id="SM00823">
    <property type="entry name" value="PKS_PP"/>
    <property type="match status" value="1"/>
</dbReference>
<evidence type="ECO:0000313" key="9">
    <source>
        <dbReference type="Proteomes" id="UP000029734"/>
    </source>
</evidence>
<evidence type="ECO:0000256" key="1">
    <source>
        <dbReference type="ARBA" id="ARBA00003299"/>
    </source>
</evidence>
<proteinExistence type="predicted"/>
<reference evidence="8 9" key="1">
    <citation type="submission" date="2014-08" db="EMBL/GenBank/DDBJ databases">
        <authorList>
            <person name="den Bakker H.C."/>
        </authorList>
    </citation>
    <scope>NUCLEOTIDE SEQUENCE [LARGE SCALE GENOMIC DNA]</scope>
    <source>
        <strain evidence="8 9">DSM 18334</strain>
    </source>
</reference>
<dbReference type="GO" id="GO:0004312">
    <property type="term" value="F:fatty acid synthase activity"/>
    <property type="evidence" value="ECO:0007669"/>
    <property type="project" value="TreeGrafter"/>
</dbReference>
<dbReference type="SMART" id="SM00825">
    <property type="entry name" value="PKS_KS"/>
    <property type="match status" value="1"/>
</dbReference>
<organism evidence="8 9">
    <name type="scientific">Paenibacillus wynnii</name>
    <dbReference type="NCBI Taxonomy" id="268407"/>
    <lineage>
        <taxon>Bacteria</taxon>
        <taxon>Bacillati</taxon>
        <taxon>Bacillota</taxon>
        <taxon>Bacilli</taxon>
        <taxon>Bacillales</taxon>
        <taxon>Paenibacillaceae</taxon>
        <taxon>Paenibacillus</taxon>
    </lineage>
</organism>
<dbReference type="InterPro" id="IPR014031">
    <property type="entry name" value="Ketoacyl_synth_C"/>
</dbReference>
<dbReference type="PROSITE" id="PS50075">
    <property type="entry name" value="CARRIER"/>
    <property type="match status" value="1"/>
</dbReference>
<dbReference type="InterPro" id="IPR006162">
    <property type="entry name" value="Ppantetheine_attach_site"/>
</dbReference>
<dbReference type="InterPro" id="IPR009081">
    <property type="entry name" value="PP-bd_ACP"/>
</dbReference>
<comment type="pathway">
    <text evidence="2">Antibiotic biosynthesis; bacillaene biosynthesis.</text>
</comment>
<dbReference type="EMBL" id="JQCR01000003">
    <property type="protein sequence ID" value="KGE17188.1"/>
    <property type="molecule type" value="Genomic_DNA"/>
</dbReference>
<dbReference type="InterPro" id="IPR001227">
    <property type="entry name" value="Ac_transferase_dom_sf"/>
</dbReference>
<protein>
    <submittedName>
        <fullName evidence="8">Uncharacterized protein</fullName>
    </submittedName>
</protein>
<name>A0A098M575_9BACL</name>
<evidence type="ECO:0000256" key="2">
    <source>
        <dbReference type="ARBA" id="ARBA00004789"/>
    </source>
</evidence>
<dbReference type="InterPro" id="IPR014030">
    <property type="entry name" value="Ketoacyl_synth_N"/>
</dbReference>
<dbReference type="AlphaFoldDB" id="A0A098M575"/>
<dbReference type="GO" id="GO:0006633">
    <property type="term" value="P:fatty acid biosynthetic process"/>
    <property type="evidence" value="ECO:0007669"/>
    <property type="project" value="InterPro"/>
</dbReference>
<dbReference type="PROSITE" id="PS00012">
    <property type="entry name" value="PHOSPHOPANTETHEINE"/>
    <property type="match status" value="1"/>
</dbReference>
<dbReference type="Gene3D" id="3.30.70.3290">
    <property type="match status" value="1"/>
</dbReference>
<comment type="caution">
    <text evidence="8">The sequence shown here is derived from an EMBL/GenBank/DDBJ whole genome shotgun (WGS) entry which is preliminary data.</text>
</comment>
<dbReference type="InterPro" id="IPR050091">
    <property type="entry name" value="PKS_NRPS_Biosynth_Enz"/>
</dbReference>
<dbReference type="SUPFAM" id="SSF47336">
    <property type="entry name" value="ACP-like"/>
    <property type="match status" value="1"/>
</dbReference>
<dbReference type="Gene3D" id="3.40.47.10">
    <property type="match status" value="1"/>
</dbReference>
<comment type="function">
    <text evidence="1">Involved in some intermediate steps for the synthesis of the antibiotic polyketide bacillaene which is involved in secondary metabolism.</text>
</comment>
<evidence type="ECO:0000256" key="3">
    <source>
        <dbReference type="ARBA" id="ARBA00022450"/>
    </source>
</evidence>
<dbReference type="SUPFAM" id="SSF53901">
    <property type="entry name" value="Thiolase-like"/>
    <property type="match status" value="1"/>
</dbReference>
<dbReference type="Gene3D" id="1.10.1200.10">
    <property type="entry name" value="ACP-like"/>
    <property type="match status" value="1"/>
</dbReference>
<dbReference type="InterPro" id="IPR032821">
    <property type="entry name" value="PKS_assoc"/>
</dbReference>
<evidence type="ECO:0000259" key="7">
    <source>
        <dbReference type="PROSITE" id="PS52004"/>
    </source>
</evidence>
<dbReference type="InterPro" id="IPR014043">
    <property type="entry name" value="Acyl_transferase_dom"/>
</dbReference>
<dbReference type="Pfam" id="PF02801">
    <property type="entry name" value="Ketoacyl-synt_C"/>
    <property type="match status" value="1"/>
</dbReference>
<dbReference type="InterPro" id="IPR016035">
    <property type="entry name" value="Acyl_Trfase/lysoPLipase"/>
</dbReference>
<dbReference type="PROSITE" id="PS52004">
    <property type="entry name" value="KS3_2"/>
    <property type="match status" value="1"/>
</dbReference>
<dbReference type="FunFam" id="3.40.47.10:FF:000019">
    <property type="entry name" value="Polyketide synthase type I"/>
    <property type="match status" value="1"/>
</dbReference>
<dbReference type="InterPro" id="IPR016036">
    <property type="entry name" value="Malonyl_transacylase_ACP-bd"/>
</dbReference>
<dbReference type="SMART" id="SM01294">
    <property type="entry name" value="PKS_PP_betabranch"/>
    <property type="match status" value="1"/>
</dbReference>
<dbReference type="InterPro" id="IPR020806">
    <property type="entry name" value="PKS_PP-bd"/>
</dbReference>
<dbReference type="InterPro" id="IPR020841">
    <property type="entry name" value="PKS_Beta-ketoAc_synthase_dom"/>
</dbReference>
<dbReference type="eggNOG" id="COG3321">
    <property type="taxonomic scope" value="Bacteria"/>
</dbReference>
<keyword evidence="4" id="KW-0597">Phosphoprotein</keyword>
<dbReference type="OrthoDB" id="9765680at2"/>
<evidence type="ECO:0000256" key="5">
    <source>
        <dbReference type="ARBA" id="ARBA00022679"/>
    </source>
</evidence>
<evidence type="ECO:0000256" key="4">
    <source>
        <dbReference type="ARBA" id="ARBA00022553"/>
    </source>
</evidence>
<feature type="domain" description="Ketosynthase family 3 (KS3)" evidence="7">
    <location>
        <begin position="95"/>
        <end position="514"/>
    </location>
</feature>
<evidence type="ECO:0000313" key="8">
    <source>
        <dbReference type="EMBL" id="KGE17188.1"/>
    </source>
</evidence>
<dbReference type="STRING" id="268407.PWYN_21365"/>
<dbReference type="InterPro" id="IPR016039">
    <property type="entry name" value="Thiolase-like"/>
</dbReference>
<keyword evidence="9" id="KW-1185">Reference proteome</keyword>
<dbReference type="SUPFAM" id="SSF55048">
    <property type="entry name" value="Probable ACP-binding domain of malonyl-CoA ACP transacylase"/>
    <property type="match status" value="1"/>
</dbReference>
<dbReference type="Proteomes" id="UP000029734">
    <property type="component" value="Unassembled WGS sequence"/>
</dbReference>
<dbReference type="PANTHER" id="PTHR43775">
    <property type="entry name" value="FATTY ACID SYNTHASE"/>
    <property type="match status" value="1"/>
</dbReference>
<dbReference type="Pfam" id="PF00550">
    <property type="entry name" value="PP-binding"/>
    <property type="match status" value="1"/>
</dbReference>
<dbReference type="Pfam" id="PF16197">
    <property type="entry name" value="KAsynt_C_assoc"/>
    <property type="match status" value="1"/>
</dbReference>
<dbReference type="InterPro" id="IPR018201">
    <property type="entry name" value="Ketoacyl_synth_AS"/>
</dbReference>